<comment type="subcellular location">
    <subcellularLocation>
        <location evidence="1">Membrane</location>
        <topology evidence="1">Multi-pass membrane protein</topology>
    </subcellularLocation>
</comment>
<reference evidence="7 8" key="1">
    <citation type="submission" date="2024-04" db="EMBL/GenBank/DDBJ databases">
        <title>Tritrichomonas musculus Genome.</title>
        <authorList>
            <person name="Alves-Ferreira E."/>
            <person name="Grigg M."/>
            <person name="Lorenzi H."/>
            <person name="Galac M."/>
        </authorList>
    </citation>
    <scope>NUCLEOTIDE SEQUENCE [LARGE SCALE GENOMIC DNA]</scope>
    <source>
        <strain evidence="7 8">EAF2021</strain>
    </source>
</reference>
<keyword evidence="3 5" id="KW-1133">Transmembrane helix</keyword>
<gene>
    <name evidence="7" type="ORF">M9Y10_004462</name>
</gene>
<feature type="transmembrane region" description="Helical" evidence="5">
    <location>
        <begin position="90"/>
        <end position="108"/>
    </location>
</feature>
<dbReference type="Pfam" id="PF24456">
    <property type="entry name" value="RHD_RETREG1-3"/>
    <property type="match status" value="1"/>
</dbReference>
<sequence>MDFEGIEIGPSIDNFAELAAPPEVPEIKFRVPSTPCLDSKNIKKILKPYKKIIDFIQELLLWRRPFQFLLLTFFAESFLFTVYITNMGFFQFVVFLLFLYFIVYIIAVKYSRYINIFPSVEDESYRGSEDEPNHVYSLDELSSLISIIGSRLHTFFLGCKLKAEDPTIFGQIVWVIFLFCFFVIVVIVKTFPILFLSLHAILFLPGIIFHPLIYPSVLPWLQRLMRTIAPKIKDEP</sequence>
<protein>
    <recommendedName>
        <fullName evidence="6">RETREG1-3/ARL6IP-like N-terminal reticulon-homology domain-containing protein</fullName>
    </recommendedName>
</protein>
<feature type="domain" description="RETREG1-3/ARL6IP-like N-terminal reticulon-homology" evidence="6">
    <location>
        <begin position="48"/>
        <end position="213"/>
    </location>
</feature>
<keyword evidence="2 5" id="KW-0812">Transmembrane</keyword>
<dbReference type="EMBL" id="JAPFFF010000010">
    <property type="protein sequence ID" value="KAK8881702.1"/>
    <property type="molecule type" value="Genomic_DNA"/>
</dbReference>
<proteinExistence type="predicted"/>
<dbReference type="Proteomes" id="UP001470230">
    <property type="component" value="Unassembled WGS sequence"/>
</dbReference>
<evidence type="ECO:0000313" key="7">
    <source>
        <dbReference type="EMBL" id="KAK8881702.1"/>
    </source>
</evidence>
<keyword evidence="8" id="KW-1185">Reference proteome</keyword>
<keyword evidence="4 5" id="KW-0472">Membrane</keyword>
<evidence type="ECO:0000256" key="1">
    <source>
        <dbReference type="ARBA" id="ARBA00004141"/>
    </source>
</evidence>
<evidence type="ECO:0000256" key="3">
    <source>
        <dbReference type="ARBA" id="ARBA00022989"/>
    </source>
</evidence>
<dbReference type="InterPro" id="IPR057282">
    <property type="entry name" value="RETREG1-3-like_RHD"/>
</dbReference>
<feature type="transmembrane region" description="Helical" evidence="5">
    <location>
        <begin position="201"/>
        <end position="221"/>
    </location>
</feature>
<comment type="caution">
    <text evidence="7">The sequence shown here is derived from an EMBL/GenBank/DDBJ whole genome shotgun (WGS) entry which is preliminary data.</text>
</comment>
<name>A0ABR2JTZ4_9EUKA</name>
<feature type="transmembrane region" description="Helical" evidence="5">
    <location>
        <begin position="66"/>
        <end position="84"/>
    </location>
</feature>
<evidence type="ECO:0000259" key="6">
    <source>
        <dbReference type="Pfam" id="PF24456"/>
    </source>
</evidence>
<evidence type="ECO:0000256" key="4">
    <source>
        <dbReference type="ARBA" id="ARBA00023136"/>
    </source>
</evidence>
<accession>A0ABR2JTZ4</accession>
<organism evidence="7 8">
    <name type="scientific">Tritrichomonas musculus</name>
    <dbReference type="NCBI Taxonomy" id="1915356"/>
    <lineage>
        <taxon>Eukaryota</taxon>
        <taxon>Metamonada</taxon>
        <taxon>Parabasalia</taxon>
        <taxon>Tritrichomonadida</taxon>
        <taxon>Tritrichomonadidae</taxon>
        <taxon>Tritrichomonas</taxon>
    </lineage>
</organism>
<evidence type="ECO:0000256" key="2">
    <source>
        <dbReference type="ARBA" id="ARBA00022692"/>
    </source>
</evidence>
<evidence type="ECO:0000256" key="5">
    <source>
        <dbReference type="SAM" id="Phobius"/>
    </source>
</evidence>
<feature type="transmembrane region" description="Helical" evidence="5">
    <location>
        <begin position="172"/>
        <end position="195"/>
    </location>
</feature>
<evidence type="ECO:0000313" key="8">
    <source>
        <dbReference type="Proteomes" id="UP001470230"/>
    </source>
</evidence>